<accession>A0ABV1DVW8</accession>
<evidence type="ECO:0000259" key="1">
    <source>
        <dbReference type="Pfam" id="PF21757"/>
    </source>
</evidence>
<protein>
    <submittedName>
        <fullName evidence="2">DUF6870 family protein</fullName>
    </submittedName>
</protein>
<dbReference type="InterPro" id="IPR049222">
    <property type="entry name" value="DUF6870"/>
</dbReference>
<dbReference type="Proteomes" id="UP001457898">
    <property type="component" value="Unassembled WGS sequence"/>
</dbReference>
<dbReference type="Pfam" id="PF21757">
    <property type="entry name" value="DUF6870"/>
    <property type="match status" value="1"/>
</dbReference>
<name>A0ABV1DVW8_9FIRM</name>
<reference evidence="2 3" key="1">
    <citation type="submission" date="2024-03" db="EMBL/GenBank/DDBJ databases">
        <title>Human intestinal bacterial collection.</title>
        <authorList>
            <person name="Pauvert C."/>
            <person name="Hitch T.C.A."/>
            <person name="Clavel T."/>
        </authorList>
    </citation>
    <scope>NUCLEOTIDE SEQUENCE [LARGE SCALE GENOMIC DNA]</scope>
    <source>
        <strain evidence="2 3">CLA-SR-H028</strain>
    </source>
</reference>
<evidence type="ECO:0000313" key="2">
    <source>
        <dbReference type="EMBL" id="MEQ2434531.1"/>
    </source>
</evidence>
<feature type="domain" description="DUF6870" evidence="1">
    <location>
        <begin position="11"/>
        <end position="79"/>
    </location>
</feature>
<keyword evidence="3" id="KW-1185">Reference proteome</keyword>
<dbReference type="RefSeq" id="WP_115625159.1">
    <property type="nucleotide sequence ID" value="NZ_JBBMFP010000109.1"/>
</dbReference>
<comment type="caution">
    <text evidence="2">The sequence shown here is derived from an EMBL/GenBank/DDBJ whole genome shotgun (WGS) entry which is preliminary data.</text>
</comment>
<organism evidence="2 3">
    <name type="scientific">Blautia caccae</name>
    <dbReference type="NCBI Taxonomy" id="3133175"/>
    <lineage>
        <taxon>Bacteria</taxon>
        <taxon>Bacillati</taxon>
        <taxon>Bacillota</taxon>
        <taxon>Clostridia</taxon>
        <taxon>Lachnospirales</taxon>
        <taxon>Lachnospiraceae</taxon>
        <taxon>Blautia</taxon>
    </lineage>
</organism>
<gene>
    <name evidence="2" type="ORF">WMO65_26455</name>
</gene>
<sequence>MTAEEYRKYLEQDFRDVNIDEMTDLLTVKADRNKSLKERRESYLNKVGNPYLVRIGNMKVKVRFANNGISLEQAFENMLLSV</sequence>
<evidence type="ECO:0000313" key="3">
    <source>
        <dbReference type="Proteomes" id="UP001457898"/>
    </source>
</evidence>
<dbReference type="EMBL" id="JBBMFP010000109">
    <property type="protein sequence ID" value="MEQ2434531.1"/>
    <property type="molecule type" value="Genomic_DNA"/>
</dbReference>
<proteinExistence type="predicted"/>